<dbReference type="AlphaFoldDB" id="A0A1G8ZX05"/>
<dbReference type="Proteomes" id="UP000198701">
    <property type="component" value="Unassembled WGS sequence"/>
</dbReference>
<dbReference type="STRING" id="386301.SAMN05216282_103255"/>
<reference evidence="2 3" key="1">
    <citation type="submission" date="2016-10" db="EMBL/GenBank/DDBJ databases">
        <authorList>
            <person name="de Groot N.N."/>
        </authorList>
    </citation>
    <scope>NUCLEOTIDE SEQUENCE [LARGE SCALE GENOMIC DNA]</scope>
    <source>
        <strain evidence="2 3">CGMCC 1.5382</strain>
    </source>
</reference>
<evidence type="ECO:0008006" key="4">
    <source>
        <dbReference type="Google" id="ProtNLM"/>
    </source>
</evidence>
<dbReference type="EMBL" id="FNFU01000003">
    <property type="protein sequence ID" value="SDK19531.1"/>
    <property type="molecule type" value="Genomic_DNA"/>
</dbReference>
<evidence type="ECO:0000313" key="2">
    <source>
        <dbReference type="EMBL" id="SDK19531.1"/>
    </source>
</evidence>
<organism evidence="2 3">
    <name type="scientific">Cryobacterium psychrotolerans</name>
    <dbReference type="NCBI Taxonomy" id="386301"/>
    <lineage>
        <taxon>Bacteria</taxon>
        <taxon>Bacillati</taxon>
        <taxon>Actinomycetota</taxon>
        <taxon>Actinomycetes</taxon>
        <taxon>Micrococcales</taxon>
        <taxon>Microbacteriaceae</taxon>
        <taxon>Cryobacterium</taxon>
    </lineage>
</organism>
<dbReference type="OrthoDB" id="4802815at2"/>
<proteinExistence type="predicted"/>
<name>A0A1G8ZX05_9MICO</name>
<dbReference type="RefSeq" id="WP_092322073.1">
    <property type="nucleotide sequence ID" value="NZ_FNFU01000003.1"/>
</dbReference>
<gene>
    <name evidence="2" type="ORF">SAMN05216282_103255</name>
</gene>
<evidence type="ECO:0000313" key="3">
    <source>
        <dbReference type="Proteomes" id="UP000198701"/>
    </source>
</evidence>
<keyword evidence="3" id="KW-1185">Reference proteome</keyword>
<protein>
    <recommendedName>
        <fullName evidence="4">AbiEi antitoxin C-terminal domain-containing protein</fullName>
    </recommendedName>
</protein>
<sequence>MTGILAPVLTPDDLPLAELCGARLDGEVYALGDSWCPVDEADGPVARALAAGLLVPGRAIAERMTAAWVYGLAPEPHRHHFCVDLGARTHVPPSPRLQLREVRCRPDETLVIAGLRVTTPLRTVIDLARSPGPDVSRRDWSDPDATGPVSSGTDSERGLVALLAALLRLGGFADAHAAEQLCRRQNLPHKVIALARLERASQLLAAAAGERGPRVSALS</sequence>
<accession>A0A1G8ZX05</accession>
<evidence type="ECO:0000256" key="1">
    <source>
        <dbReference type="SAM" id="MobiDB-lite"/>
    </source>
</evidence>
<feature type="region of interest" description="Disordered" evidence="1">
    <location>
        <begin position="128"/>
        <end position="154"/>
    </location>
</feature>